<evidence type="ECO:0000256" key="4">
    <source>
        <dbReference type="ARBA" id="ARBA00022448"/>
    </source>
</evidence>
<evidence type="ECO:0000256" key="9">
    <source>
        <dbReference type="ARBA" id="ARBA00023136"/>
    </source>
</evidence>
<evidence type="ECO:0000256" key="13">
    <source>
        <dbReference type="SAM" id="Phobius"/>
    </source>
</evidence>
<keyword evidence="4" id="KW-0813">Transport</keyword>
<evidence type="ECO:0000256" key="7">
    <source>
        <dbReference type="ARBA" id="ARBA00022989"/>
    </source>
</evidence>
<keyword evidence="10" id="KW-1038">Host endoplasmic reticulum</keyword>
<evidence type="ECO:0000256" key="10">
    <source>
        <dbReference type="ARBA" id="ARBA00023184"/>
    </source>
</evidence>
<protein>
    <recommendedName>
        <fullName evidence="3">Movement protein TGBp3</fullName>
    </recommendedName>
    <alternativeName>
        <fullName evidence="12">Triple gene block 3 protein</fullName>
    </alternativeName>
</protein>
<proteinExistence type="inferred from homology"/>
<evidence type="ECO:0000256" key="8">
    <source>
        <dbReference type="ARBA" id="ARBA00023031"/>
    </source>
</evidence>
<name>A0A7L7QV02_9VIRU</name>
<dbReference type="GO" id="GO:0044167">
    <property type="term" value="C:host cell endoplasmic reticulum membrane"/>
    <property type="evidence" value="ECO:0007669"/>
    <property type="project" value="UniProtKB-SubCell"/>
</dbReference>
<evidence type="ECO:0000256" key="11">
    <source>
        <dbReference type="ARBA" id="ARBA00025270"/>
    </source>
</evidence>
<feature type="transmembrane region" description="Helical" evidence="13">
    <location>
        <begin position="6"/>
        <end position="28"/>
    </location>
</feature>
<keyword evidence="5 13" id="KW-0812">Transmembrane</keyword>
<comment type="subcellular location">
    <subcellularLocation>
        <location evidence="1">Host endoplasmic reticulum membrane</location>
    </subcellularLocation>
</comment>
<sequence length="70" mass="8013">MPFTSYQAEIIVVLASFVVVWITLSLFYSEKRLCTVIVTGESVKIIDCEFTVQFIEYAKSLKAFNHDESN</sequence>
<keyword evidence="9 13" id="KW-0472">Membrane</keyword>
<comment type="function">
    <text evidence="11">Plays a role in viral cell-to-cell propagation, by facilitating genome transport to neighboring plant cells through plasmosdesmata. May induce the formation of granular vesicles derived from the Endoplasmic reticulum, which align on actin filaments.</text>
</comment>
<evidence type="ECO:0000256" key="12">
    <source>
        <dbReference type="ARBA" id="ARBA00033148"/>
    </source>
</evidence>
<keyword evidence="7 13" id="KW-1133">Transmembrane helix</keyword>
<evidence type="ECO:0000256" key="3">
    <source>
        <dbReference type="ARBA" id="ARBA00013812"/>
    </source>
</evidence>
<dbReference type="EMBL" id="MN253489">
    <property type="protein sequence ID" value="QNN26225.1"/>
    <property type="molecule type" value="Genomic_RNA"/>
</dbReference>
<evidence type="ECO:0000256" key="6">
    <source>
        <dbReference type="ARBA" id="ARBA00022870"/>
    </source>
</evidence>
<reference evidence="14" key="1">
    <citation type="submission" date="2019-08" db="EMBL/GenBank/DDBJ databases">
        <authorList>
            <person name="Li M."/>
            <person name="Dong L."/>
            <person name="Li B."/>
            <person name="Wang Z."/>
            <person name="Xie J."/>
            <person name="Li Y."/>
            <person name="Shi W."/>
            <person name="Yang L."/>
            <person name="Wu Q."/>
            <person name="Chen Y."/>
            <person name="Lu P."/>
            <person name="Guo G."/>
            <person name="Zhang H."/>
            <person name="Zhang P."/>
            <person name="Zhu K."/>
            <person name="Li Y."/>
            <person name="Yu D."/>
            <person name="Luo M.-C."/>
            <person name="Fahima T."/>
            <person name="Nevo E."/>
            <person name="Li H."/>
            <person name="Liu Z."/>
        </authorList>
    </citation>
    <scope>NUCLEOTIDE SEQUENCE</scope>
    <source>
        <strain evidence="14">BJ</strain>
    </source>
</reference>
<dbReference type="Pfam" id="PF02495">
    <property type="entry name" value="TGBp3"/>
    <property type="match status" value="1"/>
</dbReference>
<dbReference type="InterPro" id="IPR003411">
    <property type="entry name" value="TGBp3"/>
</dbReference>
<keyword evidence="6" id="KW-1043">Host membrane</keyword>
<evidence type="ECO:0000256" key="5">
    <source>
        <dbReference type="ARBA" id="ARBA00022692"/>
    </source>
</evidence>
<dbReference type="GO" id="GO:0046740">
    <property type="term" value="P:transport of virus in host, cell to cell"/>
    <property type="evidence" value="ECO:0007669"/>
    <property type="project" value="UniProtKB-KW"/>
</dbReference>
<organism evidence="14">
    <name type="scientific">Peony betaflexivirus 1</name>
    <dbReference type="NCBI Taxonomy" id="2800951"/>
    <lineage>
        <taxon>Viruses</taxon>
        <taxon>Riboviria</taxon>
        <taxon>Orthornavirae</taxon>
        <taxon>Kitrinoviricota</taxon>
        <taxon>Alsuviricetes</taxon>
        <taxon>Tymovirales</taxon>
        <taxon>Betaflexiviridae</taxon>
    </lineage>
</organism>
<evidence type="ECO:0000313" key="14">
    <source>
        <dbReference type="EMBL" id="QNN26225.1"/>
    </source>
</evidence>
<comment type="similarity">
    <text evidence="2">Belongs to the Tymovirales TGBp3 protein family.</text>
</comment>
<keyword evidence="8" id="KW-0916">Viral movement protein</keyword>
<accession>A0A7L7QV02</accession>
<evidence type="ECO:0000256" key="1">
    <source>
        <dbReference type="ARBA" id="ARBA00004625"/>
    </source>
</evidence>
<evidence type="ECO:0000256" key="2">
    <source>
        <dbReference type="ARBA" id="ARBA00010355"/>
    </source>
</evidence>